<dbReference type="EMBL" id="JAPZBT010000004">
    <property type="protein sequence ID" value="KAJ5360114.1"/>
    <property type="molecule type" value="Genomic_DNA"/>
</dbReference>
<accession>A0A9W9UXB8</accession>
<evidence type="ECO:0000313" key="2">
    <source>
        <dbReference type="Proteomes" id="UP001147752"/>
    </source>
</evidence>
<dbReference type="AlphaFoldDB" id="A0A9W9UXB8"/>
<organism evidence="1 2">
    <name type="scientific">Penicillium concentricum</name>
    <dbReference type="NCBI Taxonomy" id="293559"/>
    <lineage>
        <taxon>Eukaryota</taxon>
        <taxon>Fungi</taxon>
        <taxon>Dikarya</taxon>
        <taxon>Ascomycota</taxon>
        <taxon>Pezizomycotina</taxon>
        <taxon>Eurotiomycetes</taxon>
        <taxon>Eurotiomycetidae</taxon>
        <taxon>Eurotiales</taxon>
        <taxon>Aspergillaceae</taxon>
        <taxon>Penicillium</taxon>
    </lineage>
</organism>
<evidence type="ECO:0000313" key="1">
    <source>
        <dbReference type="EMBL" id="KAJ5360114.1"/>
    </source>
</evidence>
<dbReference type="GeneID" id="81466211"/>
<reference evidence="1" key="2">
    <citation type="journal article" date="2023" name="IMA Fungus">
        <title>Comparative genomic study of the Penicillium genus elucidates a diverse pangenome and 15 lateral gene transfer events.</title>
        <authorList>
            <person name="Petersen C."/>
            <person name="Sorensen T."/>
            <person name="Nielsen M.R."/>
            <person name="Sondergaard T.E."/>
            <person name="Sorensen J.L."/>
            <person name="Fitzpatrick D.A."/>
            <person name="Frisvad J.C."/>
            <person name="Nielsen K.L."/>
        </authorList>
    </citation>
    <scope>NUCLEOTIDE SEQUENCE</scope>
    <source>
        <strain evidence="1">IBT 3081</strain>
    </source>
</reference>
<name>A0A9W9UXB8_9EURO</name>
<sequence length="115" mass="13042">MDPSELMDNFLIELHNTLPAAMQSYRRHKYIRPSIHPWLADEDSSPKGLIRQKMFPPARTFQGINHMDHLTSNSLIPVSAQGLEKMATRFLDTTTTAEFDGLALSQTRSGMVQNK</sequence>
<keyword evidence="2" id="KW-1185">Reference proteome</keyword>
<gene>
    <name evidence="1" type="ORF">N7517_009305</name>
</gene>
<dbReference type="Proteomes" id="UP001147752">
    <property type="component" value="Unassembled WGS sequence"/>
</dbReference>
<protein>
    <submittedName>
        <fullName evidence="1">Uncharacterized protein</fullName>
    </submittedName>
</protein>
<reference evidence="1" key="1">
    <citation type="submission" date="2022-12" db="EMBL/GenBank/DDBJ databases">
        <authorList>
            <person name="Petersen C."/>
        </authorList>
    </citation>
    <scope>NUCLEOTIDE SEQUENCE</scope>
    <source>
        <strain evidence="1">IBT 3081</strain>
    </source>
</reference>
<dbReference type="RefSeq" id="XP_056575600.1">
    <property type="nucleotide sequence ID" value="XM_056727028.1"/>
</dbReference>
<proteinExistence type="predicted"/>
<dbReference type="OrthoDB" id="2157530at2759"/>
<comment type="caution">
    <text evidence="1">The sequence shown here is derived from an EMBL/GenBank/DDBJ whole genome shotgun (WGS) entry which is preliminary data.</text>
</comment>